<dbReference type="SUPFAM" id="SSF47954">
    <property type="entry name" value="Cyclin-like"/>
    <property type="match status" value="2"/>
</dbReference>
<dbReference type="Pfam" id="PF02984">
    <property type="entry name" value="Cyclin_C"/>
    <property type="match status" value="1"/>
</dbReference>
<dbReference type="GO" id="GO:0005829">
    <property type="term" value="C:cytosol"/>
    <property type="evidence" value="ECO:0007669"/>
    <property type="project" value="UniProtKB-ARBA"/>
</dbReference>
<dbReference type="InterPro" id="IPR004367">
    <property type="entry name" value="Cyclin_C-dom"/>
</dbReference>
<evidence type="ECO:0000259" key="7">
    <source>
        <dbReference type="SMART" id="SM00385"/>
    </source>
</evidence>
<organism evidence="9">
    <name type="scientific">Metapenaeus ensis</name>
    <name type="common">Greasyback shrimp</name>
    <name type="synonym">Penaeus ensis</name>
    <dbReference type="NCBI Taxonomy" id="32278"/>
    <lineage>
        <taxon>Eukaryota</taxon>
        <taxon>Metazoa</taxon>
        <taxon>Ecdysozoa</taxon>
        <taxon>Arthropoda</taxon>
        <taxon>Crustacea</taxon>
        <taxon>Multicrustacea</taxon>
        <taxon>Malacostraca</taxon>
        <taxon>Eumalacostraca</taxon>
        <taxon>Eucarida</taxon>
        <taxon>Decapoda</taxon>
        <taxon>Dendrobranchiata</taxon>
        <taxon>Penaeoidea</taxon>
        <taxon>Penaeidae</taxon>
        <taxon>Metapenaeus</taxon>
    </lineage>
</organism>
<accession>D9I4D2</accession>
<keyword evidence="4 6" id="KW-0195">Cyclin</keyword>
<dbReference type="GO" id="GO:0051301">
    <property type="term" value="P:cell division"/>
    <property type="evidence" value="ECO:0007669"/>
    <property type="project" value="UniProtKB-KW"/>
</dbReference>
<reference evidence="9" key="1">
    <citation type="submission" date="2010-04" db="EMBL/GenBank/DDBJ databases">
        <title>The molecular characterization of cyclin B in the ovary of Metapenaeus ensis.</title>
        <authorList>
            <person name="Shang L.L."/>
            <person name="Huang J.R."/>
            <person name="Ye H.H."/>
            <person name="Huang H.Y."/>
            <person name="Li W.X."/>
        </authorList>
    </citation>
    <scope>NUCLEOTIDE SEQUENCE</scope>
</reference>
<evidence type="ECO:0000256" key="6">
    <source>
        <dbReference type="RuleBase" id="RU000383"/>
    </source>
</evidence>
<dbReference type="InterPro" id="IPR036915">
    <property type="entry name" value="Cyclin-like_sf"/>
</dbReference>
<proteinExistence type="evidence at transcript level"/>
<dbReference type="SMART" id="SM01332">
    <property type="entry name" value="Cyclin_C"/>
    <property type="match status" value="1"/>
</dbReference>
<sequence length="404" mass="45768">MALRTSSHLVSNIEHDLNNPRKVEAKMIQGPTLRRAALGDVGNRSIPVHGPKVPLKPGDLSRKTTEQIQTHKAKSGLSGLLSRSDKENVKPLKEVVEHEEQMDVEGEMKVEELAIAFSTQRLNVEDIDAQDSDNPQLVSEYVNDIYNYLRELEDANKVKARYLEGQVITGKMRTILIDWLVQVHLRFTLLQETLYLTVAIIDRFLQTQRDVPRNKLQLVGVTAMFIASKYEEMYCPEIGDFAYITDKAYSKAEIRKMEVTMLKQLGFNVSYPLPLHFLRRNSKAGSVDASQHTLAKYLMELCLPEYGMCHYKSSMIAAAALCLSLKLLDGNTWSDTLTFYSRYTEEQLMPVICKMAAVVVKSSTAKQQAVRQKYKASKLMKISEIPQLKSRLITSLAEKSAQYA</sequence>
<dbReference type="EMBL" id="HM113467">
    <property type="protein sequence ID" value="ADI86225.1"/>
    <property type="molecule type" value="mRNA"/>
</dbReference>
<dbReference type="PROSITE" id="PS00292">
    <property type="entry name" value="CYCLINS"/>
    <property type="match status" value="1"/>
</dbReference>
<evidence type="ECO:0000313" key="9">
    <source>
        <dbReference type="EMBL" id="ADI86225.1"/>
    </source>
</evidence>
<keyword evidence="5" id="KW-0131">Cell cycle</keyword>
<dbReference type="InterPro" id="IPR039361">
    <property type="entry name" value="Cyclin"/>
</dbReference>
<dbReference type="InterPro" id="IPR006671">
    <property type="entry name" value="Cyclin_N"/>
</dbReference>
<feature type="domain" description="Cyclin-like" evidence="7">
    <location>
        <begin position="178"/>
        <end position="263"/>
    </location>
</feature>
<comment type="similarity">
    <text evidence="2">Belongs to the cyclin family. Cyclin AB subfamily.</text>
</comment>
<evidence type="ECO:0000256" key="4">
    <source>
        <dbReference type="ARBA" id="ARBA00023127"/>
    </source>
</evidence>
<dbReference type="GO" id="GO:0016538">
    <property type="term" value="F:cyclin-dependent protein serine/threonine kinase regulator activity"/>
    <property type="evidence" value="ECO:0007669"/>
    <property type="project" value="InterPro"/>
</dbReference>
<dbReference type="AlphaFoldDB" id="D9I4D2"/>
<evidence type="ECO:0000256" key="1">
    <source>
        <dbReference type="ARBA" id="ARBA00003222"/>
    </source>
</evidence>
<evidence type="ECO:0000256" key="5">
    <source>
        <dbReference type="ARBA" id="ARBA00023306"/>
    </source>
</evidence>
<dbReference type="CDD" id="cd20509">
    <property type="entry name" value="CYCLIN_CCNB1-like_rpt2"/>
    <property type="match status" value="1"/>
</dbReference>
<dbReference type="FunFam" id="1.10.472.10:FF:000198">
    <property type="entry name" value="G2/mitotic-specific cyclin-B1"/>
    <property type="match status" value="1"/>
</dbReference>
<dbReference type="CDD" id="cd20507">
    <property type="entry name" value="CYCLIN_CCNB1-like_rpt1"/>
    <property type="match status" value="1"/>
</dbReference>
<dbReference type="SMART" id="SM00385">
    <property type="entry name" value="CYCLIN"/>
    <property type="match status" value="2"/>
</dbReference>
<evidence type="ECO:0000259" key="8">
    <source>
        <dbReference type="SMART" id="SM01332"/>
    </source>
</evidence>
<dbReference type="InterPro" id="IPR013763">
    <property type="entry name" value="Cyclin-like_dom"/>
</dbReference>
<dbReference type="GO" id="GO:0044772">
    <property type="term" value="P:mitotic cell cycle phase transition"/>
    <property type="evidence" value="ECO:0007669"/>
    <property type="project" value="InterPro"/>
</dbReference>
<comment type="function">
    <text evidence="1">Essential for the control of the cell cycle at the G2/M (mitosis) transition.</text>
</comment>
<dbReference type="Pfam" id="PF00134">
    <property type="entry name" value="Cyclin_N"/>
    <property type="match status" value="1"/>
</dbReference>
<keyword evidence="3" id="KW-0132">Cell division</keyword>
<evidence type="ECO:0000256" key="2">
    <source>
        <dbReference type="ARBA" id="ARBA00006955"/>
    </source>
</evidence>
<dbReference type="Gene3D" id="1.10.472.10">
    <property type="entry name" value="Cyclin-like"/>
    <property type="match status" value="2"/>
</dbReference>
<feature type="domain" description="Cyclin C-terminal" evidence="8">
    <location>
        <begin position="272"/>
        <end position="388"/>
    </location>
</feature>
<name>D9I4D2_METEN</name>
<dbReference type="PANTHER" id="PTHR10177">
    <property type="entry name" value="CYCLINS"/>
    <property type="match status" value="1"/>
</dbReference>
<dbReference type="PIRSF" id="PIRSF001771">
    <property type="entry name" value="Cyclin_A_B_D_E"/>
    <property type="match status" value="1"/>
</dbReference>
<dbReference type="InterPro" id="IPR048258">
    <property type="entry name" value="Cyclins_cyclin-box"/>
</dbReference>
<evidence type="ECO:0000256" key="3">
    <source>
        <dbReference type="ARBA" id="ARBA00022618"/>
    </source>
</evidence>
<feature type="domain" description="Cyclin-like" evidence="7">
    <location>
        <begin position="276"/>
        <end position="357"/>
    </location>
</feature>
<dbReference type="InterPro" id="IPR046965">
    <property type="entry name" value="Cyclin_A/B-like"/>
</dbReference>
<protein>
    <submittedName>
        <fullName evidence="9">Cyclin b</fullName>
    </submittedName>
</protein>